<protein>
    <recommendedName>
        <fullName evidence="3">DUF1844 domain-containing protein</fullName>
    </recommendedName>
</protein>
<organism evidence="1 2">
    <name type="scientific">Ornithinimicrobium pekingense</name>
    <dbReference type="NCBI Taxonomy" id="384677"/>
    <lineage>
        <taxon>Bacteria</taxon>
        <taxon>Bacillati</taxon>
        <taxon>Actinomycetota</taxon>
        <taxon>Actinomycetes</taxon>
        <taxon>Micrococcales</taxon>
        <taxon>Ornithinimicrobiaceae</taxon>
        <taxon>Ornithinimicrobium</taxon>
    </lineage>
</organism>
<dbReference type="Proteomes" id="UP000662111">
    <property type="component" value="Unassembled WGS sequence"/>
</dbReference>
<evidence type="ECO:0008006" key="3">
    <source>
        <dbReference type="Google" id="ProtNLM"/>
    </source>
</evidence>
<sequence length="95" mass="10158">MSDFERAMADAIAVATSLLHSEGETATLEATDELVSEIVEKGRAHGAMLAQARLTLNLLNAITRAQGPENMVTTGDSLLREIGRHLIEAESRGVN</sequence>
<name>A0ABQ2F6C7_9MICO</name>
<reference evidence="2" key="1">
    <citation type="journal article" date="2019" name="Int. J. Syst. Evol. Microbiol.">
        <title>The Global Catalogue of Microorganisms (GCM) 10K type strain sequencing project: providing services to taxonomists for standard genome sequencing and annotation.</title>
        <authorList>
            <consortium name="The Broad Institute Genomics Platform"/>
            <consortium name="The Broad Institute Genome Sequencing Center for Infectious Disease"/>
            <person name="Wu L."/>
            <person name="Ma J."/>
        </authorList>
    </citation>
    <scope>NUCLEOTIDE SEQUENCE [LARGE SCALE GENOMIC DNA]</scope>
    <source>
        <strain evidence="2">CGMCC 1.5362</strain>
    </source>
</reference>
<evidence type="ECO:0000313" key="1">
    <source>
        <dbReference type="EMBL" id="GGK64030.1"/>
    </source>
</evidence>
<keyword evidence="2" id="KW-1185">Reference proteome</keyword>
<gene>
    <name evidence="1" type="ORF">GCM10011509_10550</name>
</gene>
<accession>A0ABQ2F6C7</accession>
<proteinExistence type="predicted"/>
<evidence type="ECO:0000313" key="2">
    <source>
        <dbReference type="Proteomes" id="UP000662111"/>
    </source>
</evidence>
<dbReference type="EMBL" id="BMLB01000002">
    <property type="protein sequence ID" value="GGK64030.1"/>
    <property type="molecule type" value="Genomic_DNA"/>
</dbReference>
<comment type="caution">
    <text evidence="1">The sequence shown here is derived from an EMBL/GenBank/DDBJ whole genome shotgun (WGS) entry which is preliminary data.</text>
</comment>